<sequence length="303" mass="31563">MATPTVVSWEQVSVPTPSGPLSARVYRPGTASPQGWLVWAHGGSWRAGSAQDWHGATAELARHSGFGVVSVDYRLAPDVRHPAMVEDILSALTWAGEQPGGPAGARSTAASSASSTAATCAPPVLAVGGDSAGGTLAASAALVCRDRGVPLAAQVLAYPPLDPRCAAASYHRFPDMFPTAAYLTAAWEDYRHPGRPVAADGTRIHSTPFEATDLRGLAPAVMATGDLDPVGDDVHHYGRLLRAAGVHVALREFRQTGHGAFLQPGRGPGGHPEASMRGWLGLALRRITVRNDPATLPSPSSWS</sequence>
<evidence type="ECO:0000259" key="1">
    <source>
        <dbReference type="Pfam" id="PF07859"/>
    </source>
</evidence>
<dbReference type="InterPro" id="IPR029058">
    <property type="entry name" value="AB_hydrolase_fold"/>
</dbReference>
<gene>
    <name evidence="2" type="ORF">DEJ51_04005</name>
</gene>
<dbReference type="GO" id="GO:0016787">
    <property type="term" value="F:hydrolase activity"/>
    <property type="evidence" value="ECO:0007669"/>
    <property type="project" value="InterPro"/>
</dbReference>
<dbReference type="InterPro" id="IPR050466">
    <property type="entry name" value="Carboxylest/Gibb_receptor"/>
</dbReference>
<dbReference type="SUPFAM" id="SSF53474">
    <property type="entry name" value="alpha/beta-Hydrolases"/>
    <property type="match status" value="1"/>
</dbReference>
<feature type="domain" description="Alpha/beta hydrolase fold-3" evidence="1">
    <location>
        <begin position="37"/>
        <end position="261"/>
    </location>
</feature>
<dbReference type="AlphaFoldDB" id="A0A5P2DEI5"/>
<dbReference type="RefSeq" id="WP_150256302.1">
    <property type="nucleotide sequence ID" value="NZ_CP029189.1"/>
</dbReference>
<dbReference type="Pfam" id="PF07859">
    <property type="entry name" value="Abhydrolase_3"/>
    <property type="match status" value="1"/>
</dbReference>
<name>A0A5P2DEI5_STRVZ</name>
<accession>A0A5P2DEI5</accession>
<dbReference type="Gene3D" id="3.40.50.1820">
    <property type="entry name" value="alpha/beta hydrolase"/>
    <property type="match status" value="1"/>
</dbReference>
<protein>
    <submittedName>
        <fullName evidence="2">Esterase</fullName>
    </submittedName>
</protein>
<dbReference type="PANTHER" id="PTHR23024">
    <property type="entry name" value="ARYLACETAMIDE DEACETYLASE"/>
    <property type="match status" value="1"/>
</dbReference>
<reference evidence="2 3" key="1">
    <citation type="submission" date="2018-05" db="EMBL/GenBank/DDBJ databases">
        <title>Streptomyces venezuelae.</title>
        <authorList>
            <person name="Kim W."/>
            <person name="Lee N."/>
            <person name="Cho B.-K."/>
        </authorList>
    </citation>
    <scope>NUCLEOTIDE SEQUENCE [LARGE SCALE GENOMIC DNA]</scope>
    <source>
        <strain evidence="2 3">ATCC 21018</strain>
    </source>
</reference>
<dbReference type="InterPro" id="IPR013094">
    <property type="entry name" value="AB_hydrolase_3"/>
</dbReference>
<dbReference type="EMBL" id="CP029189">
    <property type="protein sequence ID" value="QES53512.1"/>
    <property type="molecule type" value="Genomic_DNA"/>
</dbReference>
<organism evidence="2 3">
    <name type="scientific">Streptomyces venezuelae</name>
    <dbReference type="NCBI Taxonomy" id="54571"/>
    <lineage>
        <taxon>Bacteria</taxon>
        <taxon>Bacillati</taxon>
        <taxon>Actinomycetota</taxon>
        <taxon>Actinomycetes</taxon>
        <taxon>Kitasatosporales</taxon>
        <taxon>Streptomycetaceae</taxon>
        <taxon>Streptomyces</taxon>
    </lineage>
</organism>
<dbReference type="PANTHER" id="PTHR23024:SF24">
    <property type="entry name" value="ALPHA_BETA HYDROLASE FOLD-3 DOMAIN-CONTAINING PROTEIN"/>
    <property type="match status" value="1"/>
</dbReference>
<dbReference type="Proteomes" id="UP000324101">
    <property type="component" value="Chromosome"/>
</dbReference>
<proteinExistence type="predicted"/>
<dbReference type="OrthoDB" id="255603at2"/>
<evidence type="ECO:0000313" key="2">
    <source>
        <dbReference type="EMBL" id="QES53512.1"/>
    </source>
</evidence>
<evidence type="ECO:0000313" key="3">
    <source>
        <dbReference type="Proteomes" id="UP000324101"/>
    </source>
</evidence>